<dbReference type="RefSeq" id="WP_057721460.1">
    <property type="nucleotide sequence ID" value="NZ_JYLM01000001.1"/>
</dbReference>
<dbReference type="PANTHER" id="PTHR23517:SF3">
    <property type="entry name" value="INTEGRAL MEMBRANE TRANSPORT PROTEIN"/>
    <property type="match status" value="1"/>
</dbReference>
<keyword evidence="4 7" id="KW-0812">Transmembrane</keyword>
<dbReference type="InterPro" id="IPR011701">
    <property type="entry name" value="MFS"/>
</dbReference>
<keyword evidence="3" id="KW-1003">Cell membrane</keyword>
<dbReference type="AlphaFoldDB" id="A0A1H2EWP1"/>
<evidence type="ECO:0000313" key="9">
    <source>
        <dbReference type="Proteomes" id="UP000183653"/>
    </source>
</evidence>
<feature type="transmembrane region" description="Helical" evidence="7">
    <location>
        <begin position="278"/>
        <end position="297"/>
    </location>
</feature>
<evidence type="ECO:0000313" key="8">
    <source>
        <dbReference type="EMBL" id="SDT99469.1"/>
    </source>
</evidence>
<dbReference type="GO" id="GO:0005886">
    <property type="term" value="C:plasma membrane"/>
    <property type="evidence" value="ECO:0007669"/>
    <property type="project" value="UniProtKB-SubCell"/>
</dbReference>
<evidence type="ECO:0000256" key="6">
    <source>
        <dbReference type="ARBA" id="ARBA00023136"/>
    </source>
</evidence>
<dbReference type="Gene3D" id="1.20.1250.20">
    <property type="entry name" value="MFS general substrate transporter like domains"/>
    <property type="match status" value="1"/>
</dbReference>
<dbReference type="EMBL" id="LT629782">
    <property type="protein sequence ID" value="SDT99469.1"/>
    <property type="molecule type" value="Genomic_DNA"/>
</dbReference>
<evidence type="ECO:0000256" key="2">
    <source>
        <dbReference type="ARBA" id="ARBA00022448"/>
    </source>
</evidence>
<dbReference type="SUPFAM" id="SSF103473">
    <property type="entry name" value="MFS general substrate transporter"/>
    <property type="match status" value="1"/>
</dbReference>
<dbReference type="Pfam" id="PF07690">
    <property type="entry name" value="MFS_1"/>
    <property type="match status" value="1"/>
</dbReference>
<keyword evidence="5 7" id="KW-1133">Transmembrane helix</keyword>
<reference evidence="8 9" key="1">
    <citation type="submission" date="2016-10" db="EMBL/GenBank/DDBJ databases">
        <authorList>
            <person name="Varghese N."/>
            <person name="Submissions S."/>
        </authorList>
    </citation>
    <scope>NUCLEOTIDE SEQUENCE [LARGE SCALE GENOMIC DNA]</scope>
    <source>
        <strain evidence="8 9">BS2775</strain>
    </source>
</reference>
<feature type="transmembrane region" description="Helical" evidence="7">
    <location>
        <begin position="214"/>
        <end position="241"/>
    </location>
</feature>
<feature type="transmembrane region" description="Helical" evidence="7">
    <location>
        <begin position="166"/>
        <end position="186"/>
    </location>
</feature>
<feature type="transmembrane region" description="Helical" evidence="7">
    <location>
        <begin position="247"/>
        <end position="266"/>
    </location>
</feature>
<evidence type="ECO:0000256" key="4">
    <source>
        <dbReference type="ARBA" id="ARBA00022692"/>
    </source>
</evidence>
<organism evidence="8 9">
    <name type="scientific">Pseudomonas orientalis</name>
    <dbReference type="NCBI Taxonomy" id="76758"/>
    <lineage>
        <taxon>Bacteria</taxon>
        <taxon>Pseudomonadati</taxon>
        <taxon>Pseudomonadota</taxon>
        <taxon>Gammaproteobacteria</taxon>
        <taxon>Pseudomonadales</taxon>
        <taxon>Pseudomonadaceae</taxon>
        <taxon>Pseudomonas</taxon>
    </lineage>
</organism>
<feature type="transmembrane region" description="Helical" evidence="7">
    <location>
        <begin position="50"/>
        <end position="70"/>
    </location>
</feature>
<evidence type="ECO:0000256" key="1">
    <source>
        <dbReference type="ARBA" id="ARBA00004651"/>
    </source>
</evidence>
<keyword evidence="6 7" id="KW-0472">Membrane</keyword>
<comment type="subcellular location">
    <subcellularLocation>
        <location evidence="1">Cell membrane</location>
        <topology evidence="1">Multi-pass membrane protein</topology>
    </subcellularLocation>
</comment>
<keyword evidence="9" id="KW-1185">Reference proteome</keyword>
<protein>
    <submittedName>
        <fullName evidence="8">Predicted arabinose efflux permease, MFS family</fullName>
    </submittedName>
</protein>
<feature type="transmembrane region" description="Helical" evidence="7">
    <location>
        <begin position="363"/>
        <end position="382"/>
    </location>
</feature>
<dbReference type="InterPro" id="IPR050171">
    <property type="entry name" value="MFS_Transporters"/>
</dbReference>
<feature type="transmembrane region" description="Helical" evidence="7">
    <location>
        <begin position="21"/>
        <end position="44"/>
    </location>
</feature>
<dbReference type="PANTHER" id="PTHR23517">
    <property type="entry name" value="RESISTANCE PROTEIN MDTM, PUTATIVE-RELATED-RELATED"/>
    <property type="match status" value="1"/>
</dbReference>
<dbReference type="Proteomes" id="UP000183653">
    <property type="component" value="Chromosome I"/>
</dbReference>
<gene>
    <name evidence="8" type="ORF">SAMN04490197_1809</name>
</gene>
<accession>A0A1H2EWP1</accession>
<sequence length="401" mass="43339">MPTLSLKYLSSPLQRLLLSSLLYDLCKGIASPLIVLLLTTQFGMSSWQSGVLLSLTMIVATVLSLPVGLAFDNYNRLYLSIGTLMILAVAVGVLPFAQMVLLVGILLIFMEFAAALFSIGLKAMLADYLDTEKRVAAFSYRYILTNVAFAIGPVLGVYLVAQSIALAMLVAASASLAAVFVLSFLAKQQPVQSQPVNRPSFSQVLKVLGRDKNLVLYTVGSFFNTIVHGRFTFFLSLLLLYKYPAAKGMEILSCLLLTNALVVIFLQHFASRYITLTSLNKIVLLGAFFFSIGLLGFSVAENLVFWCLSMFIFTIGEVLIQPAEYLYIDSISPPELKGSYFAAHNLASLGAAISPAWCGLMISAFGVSGLCYSLAFCILLGGSLCAMRPSLRVCVPTPSGP</sequence>
<evidence type="ECO:0000256" key="5">
    <source>
        <dbReference type="ARBA" id="ARBA00022989"/>
    </source>
</evidence>
<dbReference type="InterPro" id="IPR036259">
    <property type="entry name" value="MFS_trans_sf"/>
</dbReference>
<proteinExistence type="predicted"/>
<evidence type="ECO:0000256" key="7">
    <source>
        <dbReference type="SAM" id="Phobius"/>
    </source>
</evidence>
<evidence type="ECO:0000256" key="3">
    <source>
        <dbReference type="ARBA" id="ARBA00022475"/>
    </source>
</evidence>
<feature type="transmembrane region" description="Helical" evidence="7">
    <location>
        <begin position="100"/>
        <end position="121"/>
    </location>
</feature>
<dbReference type="GO" id="GO:0022857">
    <property type="term" value="F:transmembrane transporter activity"/>
    <property type="evidence" value="ECO:0007669"/>
    <property type="project" value="InterPro"/>
</dbReference>
<feature type="transmembrane region" description="Helical" evidence="7">
    <location>
        <begin position="142"/>
        <end position="160"/>
    </location>
</feature>
<keyword evidence="2" id="KW-0813">Transport</keyword>
<name>A0A1H2EWP1_9PSED</name>
<feature type="transmembrane region" description="Helical" evidence="7">
    <location>
        <begin position="77"/>
        <end position="94"/>
    </location>
</feature>